<dbReference type="Proteomes" id="UP000324233">
    <property type="component" value="Chromosome"/>
</dbReference>
<keyword evidence="3 10" id="KW-0328">Glycosyltransferase</keyword>
<comment type="subcellular location">
    <subcellularLocation>
        <location evidence="1">Cell membrane</location>
        <topology evidence="1">Multi-pass membrane protein</topology>
    </subcellularLocation>
</comment>
<evidence type="ECO:0000313" key="11">
    <source>
        <dbReference type="Proteomes" id="UP000324233"/>
    </source>
</evidence>
<evidence type="ECO:0000256" key="1">
    <source>
        <dbReference type="ARBA" id="ARBA00004651"/>
    </source>
</evidence>
<keyword evidence="7 8" id="KW-0472">Membrane</keyword>
<dbReference type="PANTHER" id="PTHR33908:SF3">
    <property type="entry name" value="UNDECAPRENYL PHOSPHATE-ALPHA-4-AMINO-4-DEOXY-L-ARABINOSE ARABINOSYL TRANSFERASE"/>
    <property type="match status" value="1"/>
</dbReference>
<keyword evidence="5 8" id="KW-0812">Transmembrane</keyword>
<dbReference type="GO" id="GO:0009103">
    <property type="term" value="P:lipopolysaccharide biosynthetic process"/>
    <property type="evidence" value="ECO:0007669"/>
    <property type="project" value="UniProtKB-ARBA"/>
</dbReference>
<organism evidence="10 11">
    <name type="scientific">Aquisphaera giovannonii</name>
    <dbReference type="NCBI Taxonomy" id="406548"/>
    <lineage>
        <taxon>Bacteria</taxon>
        <taxon>Pseudomonadati</taxon>
        <taxon>Planctomycetota</taxon>
        <taxon>Planctomycetia</taxon>
        <taxon>Isosphaerales</taxon>
        <taxon>Isosphaeraceae</taxon>
        <taxon>Aquisphaera</taxon>
    </lineage>
</organism>
<evidence type="ECO:0000313" key="10">
    <source>
        <dbReference type="EMBL" id="QEH39170.1"/>
    </source>
</evidence>
<feature type="transmembrane region" description="Helical" evidence="8">
    <location>
        <begin position="288"/>
        <end position="307"/>
    </location>
</feature>
<dbReference type="PANTHER" id="PTHR33908">
    <property type="entry name" value="MANNOSYLTRANSFERASE YKCB-RELATED"/>
    <property type="match status" value="1"/>
</dbReference>
<dbReference type="Pfam" id="PF13231">
    <property type="entry name" value="PMT_2"/>
    <property type="match status" value="1"/>
</dbReference>
<dbReference type="InterPro" id="IPR038731">
    <property type="entry name" value="RgtA/B/C-like"/>
</dbReference>
<proteinExistence type="predicted"/>
<keyword evidence="6 8" id="KW-1133">Transmembrane helix</keyword>
<protein>
    <submittedName>
        <fullName evidence="10">Undecaprenyl phosphate-alpha-4-amino-4-deoxy-L-arabinose arabinosyl transferase</fullName>
        <ecNumber evidence="10">2.4.2.43</ecNumber>
    </submittedName>
</protein>
<dbReference type="InterPro" id="IPR050297">
    <property type="entry name" value="LipidA_mod_glycosyltrf_83"/>
</dbReference>
<feature type="transmembrane region" description="Helical" evidence="8">
    <location>
        <begin position="319"/>
        <end position="336"/>
    </location>
</feature>
<evidence type="ECO:0000256" key="8">
    <source>
        <dbReference type="SAM" id="Phobius"/>
    </source>
</evidence>
<evidence type="ECO:0000256" key="2">
    <source>
        <dbReference type="ARBA" id="ARBA00022475"/>
    </source>
</evidence>
<dbReference type="EMBL" id="CP042997">
    <property type="protein sequence ID" value="QEH39170.1"/>
    <property type="molecule type" value="Genomic_DNA"/>
</dbReference>
<keyword evidence="11" id="KW-1185">Reference proteome</keyword>
<evidence type="ECO:0000256" key="5">
    <source>
        <dbReference type="ARBA" id="ARBA00022692"/>
    </source>
</evidence>
<dbReference type="GO" id="GO:0010041">
    <property type="term" value="P:response to iron(III) ion"/>
    <property type="evidence" value="ECO:0007669"/>
    <property type="project" value="TreeGrafter"/>
</dbReference>
<dbReference type="OrthoDB" id="252418at2"/>
<dbReference type="AlphaFoldDB" id="A0A5B9WH55"/>
<dbReference type="RefSeq" id="WP_148598513.1">
    <property type="nucleotide sequence ID" value="NZ_CP042997.1"/>
</dbReference>
<dbReference type="EC" id="2.4.2.43" evidence="10"/>
<feature type="transmembrane region" description="Helical" evidence="8">
    <location>
        <begin position="374"/>
        <end position="396"/>
    </location>
</feature>
<dbReference type="GO" id="GO:0103015">
    <property type="term" value="F:4-amino-4-deoxy-L-arabinose transferase activity"/>
    <property type="evidence" value="ECO:0007669"/>
    <property type="project" value="UniProtKB-EC"/>
</dbReference>
<evidence type="ECO:0000259" key="9">
    <source>
        <dbReference type="Pfam" id="PF13231"/>
    </source>
</evidence>
<reference evidence="10 11" key="1">
    <citation type="submission" date="2019-08" db="EMBL/GenBank/DDBJ databases">
        <title>Deep-cultivation of Planctomycetes and their phenomic and genomic characterization uncovers novel biology.</title>
        <authorList>
            <person name="Wiegand S."/>
            <person name="Jogler M."/>
            <person name="Boedeker C."/>
            <person name="Pinto D."/>
            <person name="Vollmers J."/>
            <person name="Rivas-Marin E."/>
            <person name="Kohn T."/>
            <person name="Peeters S.H."/>
            <person name="Heuer A."/>
            <person name="Rast P."/>
            <person name="Oberbeckmann S."/>
            <person name="Bunk B."/>
            <person name="Jeske O."/>
            <person name="Meyerdierks A."/>
            <person name="Storesund J.E."/>
            <person name="Kallscheuer N."/>
            <person name="Luecker S."/>
            <person name="Lage O.M."/>
            <person name="Pohl T."/>
            <person name="Merkel B.J."/>
            <person name="Hornburger P."/>
            <person name="Mueller R.-W."/>
            <person name="Bruemmer F."/>
            <person name="Labrenz M."/>
            <person name="Spormann A.M."/>
            <person name="Op den Camp H."/>
            <person name="Overmann J."/>
            <person name="Amann R."/>
            <person name="Jetten M.S.M."/>
            <person name="Mascher T."/>
            <person name="Medema M.H."/>
            <person name="Devos D.P."/>
            <person name="Kaster A.-K."/>
            <person name="Ovreas L."/>
            <person name="Rohde M."/>
            <person name="Galperin M.Y."/>
            <person name="Jogler C."/>
        </authorList>
    </citation>
    <scope>NUCLEOTIDE SEQUENCE [LARGE SCALE GENOMIC DNA]</scope>
    <source>
        <strain evidence="10 11">OJF2</strain>
    </source>
</reference>
<evidence type="ECO:0000256" key="7">
    <source>
        <dbReference type="ARBA" id="ARBA00023136"/>
    </source>
</evidence>
<accession>A0A5B9WH55</accession>
<dbReference type="KEGG" id="agv:OJF2_77820"/>
<evidence type="ECO:0000256" key="4">
    <source>
        <dbReference type="ARBA" id="ARBA00022679"/>
    </source>
</evidence>
<feature type="domain" description="Glycosyltransferase RgtA/B/C/D-like" evidence="9">
    <location>
        <begin position="70"/>
        <end position="158"/>
    </location>
</feature>
<evidence type="ECO:0000256" key="3">
    <source>
        <dbReference type="ARBA" id="ARBA00022676"/>
    </source>
</evidence>
<dbReference type="GO" id="GO:0005886">
    <property type="term" value="C:plasma membrane"/>
    <property type="evidence" value="ECO:0007669"/>
    <property type="project" value="UniProtKB-SubCell"/>
</dbReference>
<feature type="transmembrane region" description="Helical" evidence="8">
    <location>
        <begin position="342"/>
        <end position="362"/>
    </location>
</feature>
<name>A0A5B9WH55_9BACT</name>
<sequence length="544" mass="58172">MRSDATTRGRLGGWGLAWLATLTALAVGPGLGSSSRLTYHEAFVAQGAREILDSGSWWEPRIGGLPWLEKPPLPFWLVAAAGACRGEVDATVARLPSAVAAFGLVLGVALLASRRYGRTVGLLAGSIQATTAWTVLRARLAEADLLLAALVTWSLLAFDGMRDGDGSGEEIEGGGNLSRLRDWRLAFFGFLAMTALVKGPGFGAALVLSAAAGVLAWDRDRRAAGRLRSRPGWIVAAAVAAAWPLAMVARHGPGVAWLWILHVAGRFGGGGAHGPFAGESWRDYALNVLAQALPWTPLAAIGAWRSLGRALRGDRGDRLLWCWAALPLGLVSVASARNAHYAIHAMVPWSVWSACGLLRVAGRLADRGWPRPRLVRAAALGLPGLAVSWGLGFWLLGPWLDRRGAEWAFYESAGRAVGASEPVAFLYDDWDRDPYPTPFGPIPHDLAVRLFYLRRPATWHFDPAGLAEVVDRPASPGAGEQPSAVLIARDRDLPALRALGRVEVLERDAGVRWDRTYLLARLRPIAEPPAIPALGAAGADSVRR</sequence>
<keyword evidence="4 10" id="KW-0808">Transferase</keyword>
<keyword evidence="2" id="KW-1003">Cell membrane</keyword>
<evidence type="ECO:0000256" key="6">
    <source>
        <dbReference type="ARBA" id="ARBA00022989"/>
    </source>
</evidence>
<feature type="transmembrane region" description="Helical" evidence="8">
    <location>
        <begin position="185"/>
        <end position="212"/>
    </location>
</feature>
<feature type="transmembrane region" description="Helical" evidence="8">
    <location>
        <begin position="95"/>
        <end position="112"/>
    </location>
</feature>
<gene>
    <name evidence="10" type="primary">arnT_4</name>
    <name evidence="10" type="ORF">OJF2_77820</name>
</gene>
<feature type="transmembrane region" description="Helical" evidence="8">
    <location>
        <begin position="232"/>
        <end position="249"/>
    </location>
</feature>